<dbReference type="FunFam" id="3.40.50.300:FF:000444">
    <property type="entry name" value="ATP-dependent DNA helicase"/>
    <property type="match status" value="1"/>
</dbReference>
<evidence type="ECO:0000313" key="29">
    <source>
        <dbReference type="EMBL" id="KAJ1130113.1"/>
    </source>
</evidence>
<feature type="compositionally biased region" description="Polar residues" evidence="26">
    <location>
        <begin position="753"/>
        <end position="762"/>
    </location>
</feature>
<keyword evidence="13" id="KW-0067">ATP-binding</keyword>
<evidence type="ECO:0000259" key="28">
    <source>
        <dbReference type="PROSITE" id="PS51194"/>
    </source>
</evidence>
<dbReference type="SMART" id="SM00490">
    <property type="entry name" value="HELICc"/>
    <property type="match status" value="1"/>
</dbReference>
<feature type="compositionally biased region" description="Basic and acidic residues" evidence="26">
    <location>
        <begin position="727"/>
        <end position="749"/>
    </location>
</feature>
<dbReference type="Pfam" id="PF08236">
    <property type="entry name" value="SRI"/>
    <property type="match status" value="1"/>
</dbReference>
<dbReference type="GO" id="GO:0043138">
    <property type="term" value="F:3'-5' DNA helicase activity"/>
    <property type="evidence" value="ECO:0007669"/>
    <property type="project" value="UniProtKB-EC"/>
</dbReference>
<dbReference type="GO" id="GO:0006260">
    <property type="term" value="P:DNA replication"/>
    <property type="evidence" value="ECO:0007669"/>
    <property type="project" value="UniProtKB-KW"/>
</dbReference>
<evidence type="ECO:0000256" key="7">
    <source>
        <dbReference type="ARBA" id="ARBA00022723"/>
    </source>
</evidence>
<keyword evidence="16" id="KW-0413">Isomerase</keyword>
<evidence type="ECO:0000256" key="8">
    <source>
        <dbReference type="ARBA" id="ARBA00022741"/>
    </source>
</evidence>
<evidence type="ECO:0000259" key="27">
    <source>
        <dbReference type="PROSITE" id="PS51192"/>
    </source>
</evidence>
<dbReference type="InterPro" id="IPR010716">
    <property type="entry name" value="RECQ5"/>
</dbReference>
<dbReference type="InterPro" id="IPR011545">
    <property type="entry name" value="DEAD/DEAH_box_helicase_dom"/>
</dbReference>
<keyword evidence="14" id="KW-0238">DNA-binding</keyword>
<evidence type="ECO:0000256" key="3">
    <source>
        <dbReference type="ARBA" id="ARBA00005446"/>
    </source>
</evidence>
<dbReference type="GO" id="GO:0006355">
    <property type="term" value="P:regulation of DNA-templated transcription"/>
    <property type="evidence" value="ECO:0007669"/>
    <property type="project" value="InterPro"/>
</dbReference>
<evidence type="ECO:0000256" key="20">
    <source>
        <dbReference type="ARBA" id="ARBA00034808"/>
    </source>
</evidence>
<feature type="compositionally biased region" description="Basic and acidic residues" evidence="26">
    <location>
        <begin position="848"/>
        <end position="862"/>
    </location>
</feature>
<evidence type="ECO:0000256" key="18">
    <source>
        <dbReference type="ARBA" id="ARBA00023306"/>
    </source>
</evidence>
<keyword evidence="6" id="KW-0235">DNA replication</keyword>
<dbReference type="GO" id="GO:0005654">
    <property type="term" value="C:nucleoplasm"/>
    <property type="evidence" value="ECO:0007669"/>
    <property type="project" value="UniProtKB-SubCell"/>
</dbReference>
<dbReference type="SUPFAM" id="SSF52540">
    <property type="entry name" value="P-loop containing nucleoside triphosphate hydrolases"/>
    <property type="match status" value="1"/>
</dbReference>
<comment type="caution">
    <text evidence="29">The sequence shown here is derived from an EMBL/GenBank/DDBJ whole genome shotgun (WGS) entry which is preliminary data.</text>
</comment>
<dbReference type="NCBIfam" id="TIGR00614">
    <property type="entry name" value="recQ_fam"/>
    <property type="match status" value="1"/>
</dbReference>
<dbReference type="Gene3D" id="6.10.250.2460">
    <property type="match status" value="1"/>
</dbReference>
<dbReference type="AlphaFoldDB" id="A0AAV7PUF7"/>
<dbReference type="GO" id="GO:0003677">
    <property type="term" value="F:DNA binding"/>
    <property type="evidence" value="ECO:0007669"/>
    <property type="project" value="UniProtKB-KW"/>
</dbReference>
<dbReference type="GO" id="GO:0005524">
    <property type="term" value="F:ATP binding"/>
    <property type="evidence" value="ECO:0007669"/>
    <property type="project" value="UniProtKB-KW"/>
</dbReference>
<comment type="subcellular location">
    <subcellularLocation>
        <location evidence="2">Nucleus</location>
        <location evidence="2">Nucleoplasm</location>
    </subcellularLocation>
</comment>
<comment type="catalytic activity">
    <reaction evidence="19">
        <text>Couples ATP hydrolysis with the unwinding of duplex DNA by translocating in the 3'-5' direction.</text>
        <dbReference type="EC" id="5.6.2.4"/>
    </reaction>
</comment>
<evidence type="ECO:0000256" key="14">
    <source>
        <dbReference type="ARBA" id="ARBA00023125"/>
    </source>
</evidence>
<dbReference type="GO" id="GO:0045934">
    <property type="term" value="P:negative regulation of nucleobase-containing compound metabolic process"/>
    <property type="evidence" value="ECO:0007669"/>
    <property type="project" value="UniProtKB-ARBA"/>
</dbReference>
<evidence type="ECO:0000256" key="23">
    <source>
        <dbReference type="ARBA" id="ARBA00076757"/>
    </source>
</evidence>
<feature type="domain" description="Helicase ATP-binding" evidence="27">
    <location>
        <begin position="37"/>
        <end position="211"/>
    </location>
</feature>
<evidence type="ECO:0000256" key="24">
    <source>
        <dbReference type="ARBA" id="ARBA00078243"/>
    </source>
</evidence>
<proteinExistence type="inferred from homology"/>
<keyword evidence="18" id="KW-0131">Cell cycle</keyword>
<keyword evidence="5" id="KW-0132">Cell division</keyword>
<accession>A0AAV7PUF7</accession>
<comment type="catalytic activity">
    <reaction evidence="21">
        <text>ATP + H2O = ADP + phosphate + H(+)</text>
        <dbReference type="Rhea" id="RHEA:13065"/>
        <dbReference type="ChEBI" id="CHEBI:15377"/>
        <dbReference type="ChEBI" id="CHEBI:15378"/>
        <dbReference type="ChEBI" id="CHEBI:30616"/>
        <dbReference type="ChEBI" id="CHEBI:43474"/>
        <dbReference type="ChEBI" id="CHEBI:456216"/>
    </reaction>
</comment>
<keyword evidence="30" id="KW-1185">Reference proteome</keyword>
<protein>
    <recommendedName>
        <fullName evidence="22">ATP-dependent DNA helicase Q5</fullName>
        <ecNumber evidence="20">5.6.2.4</ecNumber>
    </recommendedName>
    <alternativeName>
        <fullName evidence="23">DNA 3'-5' helicase RecQ5</fullName>
    </alternativeName>
    <alternativeName>
        <fullName evidence="24">DNA helicase, RecQ-like type 5</fullName>
    </alternativeName>
    <alternativeName>
        <fullName evidence="25">RecQ protein-like 5</fullName>
    </alternativeName>
</protein>
<evidence type="ECO:0000256" key="16">
    <source>
        <dbReference type="ARBA" id="ARBA00023235"/>
    </source>
</evidence>
<dbReference type="InterPro" id="IPR027417">
    <property type="entry name" value="P-loop_NTPase"/>
</dbReference>
<name>A0AAV7PUF7_PLEWA</name>
<evidence type="ECO:0000256" key="15">
    <source>
        <dbReference type="ARBA" id="ARBA00023204"/>
    </source>
</evidence>
<dbReference type="Gene3D" id="6.10.250.3140">
    <property type="match status" value="1"/>
</dbReference>
<dbReference type="Pfam" id="PF00271">
    <property type="entry name" value="Helicase_C"/>
    <property type="match status" value="1"/>
</dbReference>
<keyword evidence="10" id="KW-0378">Hydrolase</keyword>
<evidence type="ECO:0000256" key="22">
    <source>
        <dbReference type="ARBA" id="ARBA00074289"/>
    </source>
</evidence>
<dbReference type="Gene3D" id="1.10.1740.100">
    <property type="entry name" value="Set2, Rpb1 interacting domain"/>
    <property type="match status" value="1"/>
</dbReference>
<feature type="compositionally biased region" description="Basic and acidic residues" evidence="26">
    <location>
        <begin position="903"/>
        <end position="915"/>
    </location>
</feature>
<gene>
    <name evidence="29" type="ORF">NDU88_008469</name>
</gene>
<dbReference type="GO" id="GO:0005737">
    <property type="term" value="C:cytoplasm"/>
    <property type="evidence" value="ECO:0007669"/>
    <property type="project" value="TreeGrafter"/>
</dbReference>
<evidence type="ECO:0000256" key="21">
    <source>
        <dbReference type="ARBA" id="ARBA00049360"/>
    </source>
</evidence>
<reference evidence="29" key="1">
    <citation type="journal article" date="2022" name="bioRxiv">
        <title>Sequencing and chromosome-scale assembly of the giantPleurodeles waltlgenome.</title>
        <authorList>
            <person name="Brown T."/>
            <person name="Elewa A."/>
            <person name="Iarovenko S."/>
            <person name="Subramanian E."/>
            <person name="Araus A.J."/>
            <person name="Petzold A."/>
            <person name="Susuki M."/>
            <person name="Suzuki K.-i.T."/>
            <person name="Hayashi T."/>
            <person name="Toyoda A."/>
            <person name="Oliveira C."/>
            <person name="Osipova E."/>
            <person name="Leigh N.D."/>
            <person name="Simon A."/>
            <person name="Yun M.H."/>
        </authorList>
    </citation>
    <scope>NUCLEOTIDE SEQUENCE</scope>
    <source>
        <strain evidence="29">20211129_DDA</strain>
        <tissue evidence="29">Liver</tissue>
    </source>
</reference>
<dbReference type="CDD" id="cd18014">
    <property type="entry name" value="DEXHc_RecQ5"/>
    <property type="match status" value="1"/>
</dbReference>
<dbReference type="EMBL" id="JANPWB010000011">
    <property type="protein sequence ID" value="KAJ1130113.1"/>
    <property type="molecule type" value="Genomic_DNA"/>
</dbReference>
<evidence type="ECO:0000256" key="9">
    <source>
        <dbReference type="ARBA" id="ARBA00022763"/>
    </source>
</evidence>
<keyword evidence="17" id="KW-0539">Nucleus</keyword>
<keyword evidence="9" id="KW-0227">DNA damage</keyword>
<dbReference type="PROSITE" id="PS00690">
    <property type="entry name" value="DEAH_ATP_HELICASE"/>
    <property type="match status" value="1"/>
</dbReference>
<dbReference type="Pfam" id="PF06959">
    <property type="entry name" value="RecQ5"/>
    <property type="match status" value="1"/>
</dbReference>
<dbReference type="InterPro" id="IPR014001">
    <property type="entry name" value="Helicase_ATP-bd"/>
</dbReference>
<evidence type="ECO:0000256" key="12">
    <source>
        <dbReference type="ARBA" id="ARBA00022833"/>
    </source>
</evidence>
<dbReference type="GO" id="GO:0051301">
    <property type="term" value="P:cell division"/>
    <property type="evidence" value="ECO:0007669"/>
    <property type="project" value="UniProtKB-KW"/>
</dbReference>
<evidence type="ECO:0000256" key="17">
    <source>
        <dbReference type="ARBA" id="ARBA00023242"/>
    </source>
</evidence>
<keyword evidence="7" id="KW-0479">Metal-binding</keyword>
<evidence type="ECO:0000256" key="6">
    <source>
        <dbReference type="ARBA" id="ARBA00022705"/>
    </source>
</evidence>
<dbReference type="GO" id="GO:0046872">
    <property type="term" value="F:metal ion binding"/>
    <property type="evidence" value="ECO:0007669"/>
    <property type="project" value="UniProtKB-KW"/>
</dbReference>
<dbReference type="GO" id="GO:0000724">
    <property type="term" value="P:double-strand break repair via homologous recombination"/>
    <property type="evidence" value="ECO:0007669"/>
    <property type="project" value="TreeGrafter"/>
</dbReference>
<evidence type="ECO:0000256" key="10">
    <source>
        <dbReference type="ARBA" id="ARBA00022801"/>
    </source>
</evidence>
<comment type="cofactor">
    <cofactor evidence="1">
        <name>Zn(2+)</name>
        <dbReference type="ChEBI" id="CHEBI:29105"/>
    </cofactor>
</comment>
<sequence>MNASASSSKVNDKVMETLKKVFGFDTFRTALQESAVRTVVEGQKDVFVCMPTGAGKSLCYQLPAVLSVGITIVISPLIALIQDQVEHLLALQIRACTLNSKLTLAERRKIMDDLESEKPLIKLLYITPEMAASAALQSTLTSLLARQLLSYLIVDEAHCVSQWGHDFRPDYLKLGTLRSRIPHVPCIALTATATEKVQKDIIGSLGLKAPVANFKTPCFRSNLFYDVLFKELLTNPYENLKDFCLKALGEKNKEGGYGGCGIVYCRTRDACEEVAVQLSQRGVKAKAYHAGLKGPLRALIQNEWMEEVVPVIVATISFGMGVDKANVRFVAHWNLAKSMAGYYQESGRAGRDGKPSGCRLYYSRSDRDQVSFLIKKDIAKGQAKRGVIKDSDKASMAGFEAMVNFGEALGCRHAAIAKYFGDSVPVCNKCCDYCHNPGAVKRLLDQLHGAVVSGRGRTTIRAPEEAQGPFGYDPTQYEGGRKGYGFARIDDDSDDGQEGDVDGDRKKEWNSFFQKQMKLRKGKDLTMKEEGSDVPDANCPLKDAASKKIPKLTIKAREHCLRMLEDALRNNAQEAASCSDADTAARAVEMEHEAFQSSKMVNLYKATMLKKVAEINKASKVGEMYSALVPGYGRSKETTKESSASELEDGFVPASQVYSFKSKRIGAGARGTHGQFQTASDVLKQSKTGKMEGAISDSSSITEQIPPRKETKETSSSVLYDNLAPHRNLEETAGESRETMEDKPSHPIKEASTAKSKNSLLSDSPKKTKPRKKQLQLAEAAKKDSQKISKFFQLGVKSETRTSGNIPEGNGEVDCNNRETQPLTAHQNNAPENNVILDLEDTTATFHHRDKESLTVGEDRQSGTEFTCSGKTEETLLIKPHKKPGTGESIDKVKSYNVEEPEVEKRTEAEPEREPSIQNEALRGKRPGPEEDSPAPEMKRPRTEANPSCLALVDTKAGGSLPKKKVTFDPNLSSEDKEGTTKTIQPVAKGVSLKDIADIVVKYLTPFFKNDRFASKELFKAFARQLTHFLSNEKKPLRKNVKEDAHRLIKQFFKTRAKCESEEDWQQVLVSDAQ</sequence>
<dbReference type="InterPro" id="IPR002464">
    <property type="entry name" value="DNA/RNA_helicase_DEAH_CS"/>
</dbReference>
<evidence type="ECO:0000256" key="4">
    <source>
        <dbReference type="ARBA" id="ARBA00022553"/>
    </source>
</evidence>
<dbReference type="CDD" id="cd18794">
    <property type="entry name" value="SF2_C_RecQ"/>
    <property type="match status" value="1"/>
</dbReference>
<feature type="region of interest" description="Disordered" evidence="26">
    <location>
        <begin position="880"/>
        <end position="946"/>
    </location>
</feature>
<dbReference type="InterPro" id="IPR013257">
    <property type="entry name" value="SRI"/>
</dbReference>
<dbReference type="PROSITE" id="PS51194">
    <property type="entry name" value="HELICASE_CTER"/>
    <property type="match status" value="1"/>
</dbReference>
<evidence type="ECO:0000256" key="2">
    <source>
        <dbReference type="ARBA" id="ARBA00004642"/>
    </source>
</evidence>
<evidence type="ECO:0000256" key="5">
    <source>
        <dbReference type="ARBA" id="ARBA00022618"/>
    </source>
</evidence>
<dbReference type="PANTHER" id="PTHR13710">
    <property type="entry name" value="DNA HELICASE RECQ FAMILY MEMBER"/>
    <property type="match status" value="1"/>
</dbReference>
<dbReference type="Gene3D" id="3.40.50.300">
    <property type="entry name" value="P-loop containing nucleotide triphosphate hydrolases"/>
    <property type="match status" value="2"/>
</dbReference>
<keyword evidence="4" id="KW-0597">Phosphoprotein</keyword>
<dbReference type="PROSITE" id="PS51192">
    <property type="entry name" value="HELICASE_ATP_BIND_1"/>
    <property type="match status" value="1"/>
</dbReference>
<keyword evidence="8" id="KW-0547">Nucleotide-binding</keyword>
<dbReference type="PANTHER" id="PTHR13710:SF152">
    <property type="entry name" value="ATP-DEPENDENT DNA HELICASE Q5"/>
    <property type="match status" value="1"/>
</dbReference>
<feature type="region of interest" description="Disordered" evidence="26">
    <location>
        <begin position="848"/>
        <end position="867"/>
    </location>
</feature>
<dbReference type="Pfam" id="PF00270">
    <property type="entry name" value="DEAD"/>
    <property type="match status" value="1"/>
</dbReference>
<dbReference type="GO" id="GO:0009378">
    <property type="term" value="F:four-way junction helicase activity"/>
    <property type="evidence" value="ECO:0007669"/>
    <property type="project" value="TreeGrafter"/>
</dbReference>
<dbReference type="GO" id="GO:0010605">
    <property type="term" value="P:negative regulation of macromolecule metabolic process"/>
    <property type="evidence" value="ECO:0007669"/>
    <property type="project" value="UniProtKB-ARBA"/>
</dbReference>
<keyword evidence="12" id="KW-0862">Zinc</keyword>
<dbReference type="Proteomes" id="UP001066276">
    <property type="component" value="Chromosome 7"/>
</dbReference>
<evidence type="ECO:0000256" key="13">
    <source>
        <dbReference type="ARBA" id="ARBA00022840"/>
    </source>
</evidence>
<evidence type="ECO:0000256" key="19">
    <source>
        <dbReference type="ARBA" id="ARBA00034617"/>
    </source>
</evidence>
<dbReference type="InterPro" id="IPR004589">
    <property type="entry name" value="DNA_helicase_ATP-dep_RecQ"/>
</dbReference>
<evidence type="ECO:0000256" key="26">
    <source>
        <dbReference type="SAM" id="MobiDB-lite"/>
    </source>
</evidence>
<keyword evidence="11" id="KW-0347">Helicase</keyword>
<organism evidence="29 30">
    <name type="scientific">Pleurodeles waltl</name>
    <name type="common">Iberian ribbed newt</name>
    <dbReference type="NCBI Taxonomy" id="8319"/>
    <lineage>
        <taxon>Eukaryota</taxon>
        <taxon>Metazoa</taxon>
        <taxon>Chordata</taxon>
        <taxon>Craniata</taxon>
        <taxon>Vertebrata</taxon>
        <taxon>Euteleostomi</taxon>
        <taxon>Amphibia</taxon>
        <taxon>Batrachia</taxon>
        <taxon>Caudata</taxon>
        <taxon>Salamandroidea</taxon>
        <taxon>Salamandridae</taxon>
        <taxon>Pleurodelinae</taxon>
        <taxon>Pleurodeles</taxon>
    </lineage>
</organism>
<dbReference type="FunFam" id="3.40.50.300:FF:000614">
    <property type="entry name" value="ATP-dependent DNA helicase"/>
    <property type="match status" value="1"/>
</dbReference>
<dbReference type="GO" id="GO:0005694">
    <property type="term" value="C:chromosome"/>
    <property type="evidence" value="ECO:0007669"/>
    <property type="project" value="InterPro"/>
</dbReference>
<feature type="domain" description="Helicase C-terminal" evidence="28">
    <location>
        <begin position="239"/>
        <end position="400"/>
    </location>
</feature>
<evidence type="ECO:0000256" key="25">
    <source>
        <dbReference type="ARBA" id="ARBA00084014"/>
    </source>
</evidence>
<evidence type="ECO:0000313" key="30">
    <source>
        <dbReference type="Proteomes" id="UP001066276"/>
    </source>
</evidence>
<dbReference type="InterPro" id="IPR001650">
    <property type="entry name" value="Helicase_C-like"/>
</dbReference>
<dbReference type="InterPro" id="IPR038190">
    <property type="entry name" value="SRI_sf"/>
</dbReference>
<dbReference type="Pfam" id="PF16124">
    <property type="entry name" value="RecQ_Zn_bind"/>
    <property type="match status" value="1"/>
</dbReference>
<evidence type="ECO:0000256" key="1">
    <source>
        <dbReference type="ARBA" id="ARBA00001947"/>
    </source>
</evidence>
<evidence type="ECO:0000256" key="11">
    <source>
        <dbReference type="ARBA" id="ARBA00022806"/>
    </source>
</evidence>
<dbReference type="EC" id="5.6.2.4" evidence="20"/>
<feature type="region of interest" description="Disordered" evidence="26">
    <location>
        <begin position="961"/>
        <end position="980"/>
    </location>
</feature>
<dbReference type="GO" id="GO:0016787">
    <property type="term" value="F:hydrolase activity"/>
    <property type="evidence" value="ECO:0007669"/>
    <property type="project" value="UniProtKB-KW"/>
</dbReference>
<keyword evidence="15" id="KW-0234">DNA repair</keyword>
<dbReference type="InterPro" id="IPR032284">
    <property type="entry name" value="RecQ_Zn-bd"/>
</dbReference>
<feature type="region of interest" description="Disordered" evidence="26">
    <location>
        <begin position="684"/>
        <end position="774"/>
    </location>
</feature>
<comment type="similarity">
    <text evidence="3">Belongs to the helicase family. RecQ subfamily.</text>
</comment>
<dbReference type="SMART" id="SM00487">
    <property type="entry name" value="DEXDc"/>
    <property type="match status" value="1"/>
</dbReference>